<comment type="caution">
    <text evidence="1">The sequence shown here is derived from an EMBL/GenBank/DDBJ whole genome shotgun (WGS) entry which is preliminary data.</text>
</comment>
<evidence type="ECO:0000313" key="2">
    <source>
        <dbReference type="Proteomes" id="UP000005141"/>
    </source>
</evidence>
<dbReference type="AlphaFoldDB" id="G1W8S3"/>
<name>G1W8S3_9BACT</name>
<keyword evidence="2" id="KW-1185">Reference proteome</keyword>
<proteinExistence type="predicted"/>
<protein>
    <submittedName>
        <fullName evidence="1">Uncharacterized protein</fullName>
    </submittedName>
</protein>
<reference evidence="1 2" key="1">
    <citation type="submission" date="2011-07" db="EMBL/GenBank/DDBJ databases">
        <title>The Genome Sequence of Prevotella oulorum F0390.</title>
        <authorList>
            <consortium name="The Broad Institute Genome Sequencing Platform"/>
            <consortium name="The Broad Institute Genome Sequencing Center for Infectious Disease"/>
            <person name="Earl A."/>
            <person name="Ward D."/>
            <person name="Feldgarden M."/>
            <person name="Gevers D."/>
            <person name="Izard J."/>
            <person name="Ganesan A."/>
            <person name="Baranova O.V."/>
            <person name="Blanton J.M."/>
            <person name="Tanner A.C."/>
            <person name="Dewhirst F.E."/>
            <person name="Young S.K."/>
            <person name="Zeng Q."/>
            <person name="Gargeya S."/>
            <person name="Fitzgerald M."/>
            <person name="Haas B."/>
            <person name="Abouelleil A."/>
            <person name="Alvarado L."/>
            <person name="Arachchi H.M."/>
            <person name="Berlin A."/>
            <person name="Brown A."/>
            <person name="Chapman S.B."/>
            <person name="Chen Z."/>
            <person name="Dunbar C."/>
            <person name="Freedman E."/>
            <person name="Gearin G."/>
            <person name="Gellesch M."/>
            <person name="Goldberg J."/>
            <person name="Griggs A."/>
            <person name="Gujja S."/>
            <person name="Heiman D."/>
            <person name="Howarth C."/>
            <person name="Larson L."/>
            <person name="Lui A."/>
            <person name="MacDonald P.J.P."/>
            <person name="Mehta T."/>
            <person name="Montmayeur A."/>
            <person name="Murphy C."/>
            <person name="Neiman D."/>
            <person name="Pearson M."/>
            <person name="Priest M."/>
            <person name="Roberts A."/>
            <person name="Saif S."/>
            <person name="Shea T."/>
            <person name="Shenoy N."/>
            <person name="Sisk P."/>
            <person name="Stolte C."/>
            <person name="Sykes S."/>
            <person name="Wortman J."/>
            <person name="Nusbaum C."/>
            <person name="Birren B."/>
        </authorList>
    </citation>
    <scope>NUCLEOTIDE SEQUENCE [LARGE SCALE GENOMIC DNA]</scope>
    <source>
        <strain evidence="1 2">F0390</strain>
    </source>
</reference>
<gene>
    <name evidence="1" type="ORF">HMPREF9431_00224</name>
</gene>
<sequence>MHLIYHFIHYKLIYWLKADYIRIEKDDYTRLSPIPLNNRYCGINYSLKVLYNTEYELFAWYFNGYIFIHLRI</sequence>
<dbReference type="HOGENOM" id="CLU_2718997_0_0_10"/>
<dbReference type="Proteomes" id="UP000005141">
    <property type="component" value="Unassembled WGS sequence"/>
</dbReference>
<organism evidence="1 2">
    <name type="scientific">Segatella oulorum F0390</name>
    <dbReference type="NCBI Taxonomy" id="702438"/>
    <lineage>
        <taxon>Bacteria</taxon>
        <taxon>Pseudomonadati</taxon>
        <taxon>Bacteroidota</taxon>
        <taxon>Bacteroidia</taxon>
        <taxon>Bacteroidales</taxon>
        <taxon>Prevotellaceae</taxon>
        <taxon>Segatella</taxon>
    </lineage>
</organism>
<dbReference type="EMBL" id="ADGI01000014">
    <property type="protein sequence ID" value="EGV34511.1"/>
    <property type="molecule type" value="Genomic_DNA"/>
</dbReference>
<evidence type="ECO:0000313" key="1">
    <source>
        <dbReference type="EMBL" id="EGV34511.1"/>
    </source>
</evidence>
<accession>G1W8S3</accession>